<feature type="compositionally biased region" description="Acidic residues" evidence="2">
    <location>
        <begin position="179"/>
        <end position="188"/>
    </location>
</feature>
<dbReference type="GO" id="GO:0042790">
    <property type="term" value="P:nucleolar large rRNA transcription by RNA polymerase I"/>
    <property type="evidence" value="ECO:0007669"/>
    <property type="project" value="TreeGrafter"/>
</dbReference>
<evidence type="ECO:0000259" key="3">
    <source>
        <dbReference type="Pfam" id="PF15463"/>
    </source>
</evidence>
<dbReference type="AlphaFoldDB" id="A0AAN9UV59"/>
<comment type="caution">
    <text evidence="4">The sequence shown here is derived from an EMBL/GenBank/DDBJ whole genome shotgun (WGS) entry which is preliminary data.</text>
</comment>
<name>A0AAN9UV59_9PEZI</name>
<evidence type="ECO:0000313" key="4">
    <source>
        <dbReference type="EMBL" id="KAK7754051.1"/>
    </source>
</evidence>
<feature type="compositionally biased region" description="Polar residues" evidence="2">
    <location>
        <begin position="29"/>
        <end position="43"/>
    </location>
</feature>
<feature type="compositionally biased region" description="Basic and acidic residues" evidence="2">
    <location>
        <begin position="189"/>
        <end position="203"/>
    </location>
</feature>
<dbReference type="Pfam" id="PF15463">
    <property type="entry name" value="ECM11"/>
    <property type="match status" value="1"/>
</dbReference>
<keyword evidence="5" id="KW-1185">Reference proteome</keyword>
<dbReference type="InterPro" id="IPR029178">
    <property type="entry name" value="Ecm11_C"/>
</dbReference>
<feature type="region of interest" description="Disordered" evidence="2">
    <location>
        <begin position="1"/>
        <end position="280"/>
    </location>
</feature>
<dbReference type="EMBL" id="JAKJXP020000023">
    <property type="protein sequence ID" value="KAK7754051.1"/>
    <property type="molecule type" value="Genomic_DNA"/>
</dbReference>
<dbReference type="InterPro" id="IPR053029">
    <property type="entry name" value="RNA_pol_I-specific_init_factor"/>
</dbReference>
<feature type="domain" description="Extracellular mutant protein 11 C-terminal" evidence="3">
    <location>
        <begin position="281"/>
        <end position="412"/>
    </location>
</feature>
<dbReference type="GO" id="GO:0070860">
    <property type="term" value="C:RNA polymerase I core factor complex"/>
    <property type="evidence" value="ECO:0007669"/>
    <property type="project" value="TreeGrafter"/>
</dbReference>
<evidence type="ECO:0000256" key="2">
    <source>
        <dbReference type="SAM" id="MobiDB-lite"/>
    </source>
</evidence>
<evidence type="ECO:0000256" key="1">
    <source>
        <dbReference type="SAM" id="Coils"/>
    </source>
</evidence>
<dbReference type="Proteomes" id="UP001320420">
    <property type="component" value="Unassembled WGS sequence"/>
</dbReference>
<dbReference type="GO" id="GO:0017025">
    <property type="term" value="F:TBP-class protein binding"/>
    <property type="evidence" value="ECO:0007669"/>
    <property type="project" value="TreeGrafter"/>
</dbReference>
<feature type="coiled-coil region" evidence="1">
    <location>
        <begin position="362"/>
        <end position="396"/>
    </location>
</feature>
<feature type="compositionally biased region" description="Low complexity" evidence="2">
    <location>
        <begin position="227"/>
        <end position="240"/>
    </location>
</feature>
<accession>A0AAN9UV59</accession>
<sequence length="422" mass="47712">MAKPIASSDPHIKKPAPFWEGSTIEGSLASDTASNVEVNSGLPSQHHAPVPEPSHKQRDVPRQRPFKRETGLESYPNFIMGARGVIEKAGGPLTRSASTPDARNHRGGFKRPPLPDSDQYSEDSHSQASPEKASPLNQRLHHSQKLPVRTSQRGSFSERTSFPLEDKAIAPTMQHDYQDSENEVEEPQPDIRRVKVKTHDPRRSTIFADTDTQADSHPESEDETVEQQPTPKPAAKTKPQVARQLFSRNTKANTALHESALPRSTTEKHQSSSKKRPFELDYDDSALAHMSYTQLRQEPFDFDPAQAEAHSVDFPPRGTLPEKLVHFLDKDPATQVEFFTKMPVKDWDSAGDWFLERFGEVTQRLKEARQNKRATIEKFEAEIAEREEAVRNKEQDIKLKLADLKSKGEGLMQNKDMDQEYE</sequence>
<organism evidence="4 5">
    <name type="scientific">Diatrype stigma</name>
    <dbReference type="NCBI Taxonomy" id="117547"/>
    <lineage>
        <taxon>Eukaryota</taxon>
        <taxon>Fungi</taxon>
        <taxon>Dikarya</taxon>
        <taxon>Ascomycota</taxon>
        <taxon>Pezizomycotina</taxon>
        <taxon>Sordariomycetes</taxon>
        <taxon>Xylariomycetidae</taxon>
        <taxon>Xylariales</taxon>
        <taxon>Diatrypaceae</taxon>
        <taxon>Diatrype</taxon>
    </lineage>
</organism>
<dbReference type="GO" id="GO:0001164">
    <property type="term" value="F:RNA polymerase I core promoter sequence-specific DNA binding"/>
    <property type="evidence" value="ECO:0007669"/>
    <property type="project" value="TreeGrafter"/>
</dbReference>
<keyword evidence="1" id="KW-0175">Coiled coil</keyword>
<gene>
    <name evidence="4" type="ORF">SLS62_003897</name>
</gene>
<feature type="compositionally biased region" description="Basic and acidic residues" evidence="2">
    <location>
        <begin position="53"/>
        <end position="71"/>
    </location>
</feature>
<proteinExistence type="predicted"/>
<evidence type="ECO:0000313" key="5">
    <source>
        <dbReference type="Proteomes" id="UP001320420"/>
    </source>
</evidence>
<reference evidence="4 5" key="1">
    <citation type="submission" date="2024-02" db="EMBL/GenBank/DDBJ databases">
        <title>De novo assembly and annotation of 12 fungi associated with fruit tree decline syndrome in Ontario, Canada.</title>
        <authorList>
            <person name="Sulman M."/>
            <person name="Ellouze W."/>
            <person name="Ilyukhin E."/>
        </authorList>
    </citation>
    <scope>NUCLEOTIDE SEQUENCE [LARGE SCALE GENOMIC DNA]</scope>
    <source>
        <strain evidence="4 5">M11/M66-122</strain>
    </source>
</reference>
<dbReference type="PANTHER" id="PTHR28244:SF3">
    <property type="entry name" value="EXTRACELLULAR MUTANT PROTEIN 11 C-TERMINAL DOMAIN-CONTAINING PROTEIN"/>
    <property type="match status" value="1"/>
</dbReference>
<protein>
    <recommendedName>
        <fullName evidence="3">Extracellular mutant protein 11 C-terminal domain-containing protein</fullName>
    </recommendedName>
</protein>
<feature type="compositionally biased region" description="Polar residues" evidence="2">
    <location>
        <begin position="149"/>
        <end position="160"/>
    </location>
</feature>
<dbReference type="PANTHER" id="PTHR28244">
    <property type="entry name" value="RNA POLYMERASE I-SPECIFIC TRANSCRIPTION INITIATION FACTOR RRN11"/>
    <property type="match status" value="1"/>
</dbReference>